<dbReference type="EMBL" id="CP124543">
    <property type="protein sequence ID" value="WGV25662.1"/>
    <property type="molecule type" value="Genomic_DNA"/>
</dbReference>
<gene>
    <name evidence="1" type="ORF">QI031_28745</name>
</gene>
<name>A0AAJ6P9G5_9CYAN</name>
<dbReference type="Proteomes" id="UP001223520">
    <property type="component" value="Chromosome"/>
</dbReference>
<accession>A0AAJ6P9G5</accession>
<evidence type="ECO:0000313" key="1">
    <source>
        <dbReference type="EMBL" id="WGV25662.1"/>
    </source>
</evidence>
<evidence type="ECO:0000313" key="2">
    <source>
        <dbReference type="Proteomes" id="UP001223520"/>
    </source>
</evidence>
<dbReference type="AlphaFoldDB" id="A0AAJ6P9G5"/>
<dbReference type="RefSeq" id="WP_281482960.1">
    <property type="nucleotide sequence ID" value="NZ_CP124543.1"/>
</dbReference>
<reference evidence="1 2" key="1">
    <citation type="journal article" date="2023" name="Limnol Oceanogr Lett">
        <title>Environmental adaptations by the intertidal Antarctic cyanobacterium Halotia branconii CENA392 as revealed using long-read genome sequencing.</title>
        <authorList>
            <person name="Dextro R.B."/>
            <person name="Delbaje E."/>
            <person name="Freitas P.N.N."/>
            <person name="Geraldes V."/>
            <person name="Pinto E."/>
            <person name="Long P.F."/>
            <person name="Fiore M.F."/>
        </authorList>
    </citation>
    <scope>NUCLEOTIDE SEQUENCE [LARGE SCALE GENOMIC DNA]</scope>
    <source>
        <strain evidence="1 2">CENA392</strain>
    </source>
</reference>
<dbReference type="KEGG" id="hbq:QI031_28745"/>
<organism evidence="1 2">
    <name type="scientific">Halotia branconii CENA392</name>
    <dbReference type="NCBI Taxonomy" id="1539056"/>
    <lineage>
        <taxon>Bacteria</taxon>
        <taxon>Bacillati</taxon>
        <taxon>Cyanobacteriota</taxon>
        <taxon>Cyanophyceae</taxon>
        <taxon>Nostocales</taxon>
        <taxon>Nodulariaceae</taxon>
        <taxon>Halotia</taxon>
    </lineage>
</organism>
<protein>
    <submittedName>
        <fullName evidence="1">Uncharacterized protein</fullName>
    </submittedName>
</protein>
<proteinExistence type="predicted"/>
<sequence length="41" mass="4651">MLQCATHSLLKTTSFKLIFGDHSGRSRYSNAAYFEKLLESV</sequence>
<keyword evidence="2" id="KW-1185">Reference proteome</keyword>